<keyword evidence="1" id="KW-0812">Transmembrane</keyword>
<evidence type="ECO:0000313" key="3">
    <source>
        <dbReference type="Proteomes" id="UP000233417"/>
    </source>
</evidence>
<organism evidence="2 3">
    <name type="scientific">Candidatus Dojkabacteria bacterium HGW-Dojkabacteria-1</name>
    <dbReference type="NCBI Taxonomy" id="2013761"/>
    <lineage>
        <taxon>Bacteria</taxon>
        <taxon>Candidatus Dojkabacteria</taxon>
    </lineage>
</organism>
<comment type="caution">
    <text evidence="2">The sequence shown here is derived from an EMBL/GenBank/DDBJ whole genome shotgun (WGS) entry which is preliminary data.</text>
</comment>
<dbReference type="InterPro" id="IPR043993">
    <property type="entry name" value="T4SS_pilin"/>
</dbReference>
<dbReference type="Pfam" id="PF18895">
    <property type="entry name" value="T4SS_pilin"/>
    <property type="match status" value="1"/>
</dbReference>
<dbReference type="EMBL" id="PHAO01000001">
    <property type="protein sequence ID" value="PKN02441.1"/>
    <property type="molecule type" value="Genomic_DNA"/>
</dbReference>
<dbReference type="Proteomes" id="UP000233417">
    <property type="component" value="Unassembled WGS sequence"/>
</dbReference>
<dbReference type="AlphaFoldDB" id="A0A2N2F2K4"/>
<evidence type="ECO:0000256" key="1">
    <source>
        <dbReference type="SAM" id="Phobius"/>
    </source>
</evidence>
<accession>A0A2N2F2K4</accession>
<protein>
    <submittedName>
        <fullName evidence="2">Uncharacterized protein</fullName>
    </submittedName>
</protein>
<proteinExistence type="predicted"/>
<keyword evidence="1" id="KW-0472">Membrane</keyword>
<feature type="transmembrane region" description="Helical" evidence="1">
    <location>
        <begin position="27"/>
        <end position="52"/>
    </location>
</feature>
<feature type="transmembrane region" description="Helical" evidence="1">
    <location>
        <begin position="64"/>
        <end position="85"/>
    </location>
</feature>
<gene>
    <name evidence="2" type="ORF">CVU76_00135</name>
</gene>
<evidence type="ECO:0000313" key="2">
    <source>
        <dbReference type="EMBL" id="PKN02441.1"/>
    </source>
</evidence>
<keyword evidence="1" id="KW-1133">Transmembrane helix</keyword>
<reference evidence="2 3" key="1">
    <citation type="journal article" date="2017" name="ISME J.">
        <title>Potential for microbial H2 and metal transformations associated with novel bacteria and archaea in deep terrestrial subsurface sediments.</title>
        <authorList>
            <person name="Hernsdorf A.W."/>
            <person name="Amano Y."/>
            <person name="Miyakawa K."/>
            <person name="Ise K."/>
            <person name="Suzuki Y."/>
            <person name="Anantharaman K."/>
            <person name="Probst A."/>
            <person name="Burstein D."/>
            <person name="Thomas B.C."/>
            <person name="Banfield J.F."/>
        </authorList>
    </citation>
    <scope>NUCLEOTIDE SEQUENCE [LARGE SCALE GENOMIC DNA]</scope>
    <source>
        <strain evidence="2">HGW-Dojkabacteria-1</strain>
    </source>
</reference>
<sequence>MEVIDITKIETVTHTDLAGFIVELLNWAINFAALFAVIMIVVAGFQYIVSMGDEKKIAAANRSLIFSLLGMILVFLAPSVIQFILDNFLGI</sequence>
<name>A0A2N2F2K4_9BACT</name>